<evidence type="ECO:0000256" key="6">
    <source>
        <dbReference type="ARBA" id="ARBA00020337"/>
    </source>
</evidence>
<reference evidence="10" key="1">
    <citation type="journal article" date="2019" name="Int. J. Syst. Evol. Microbiol.">
        <title>The Global Catalogue of Microorganisms (GCM) 10K type strain sequencing project: providing services to taxonomists for standard genome sequencing and annotation.</title>
        <authorList>
            <consortium name="The Broad Institute Genomics Platform"/>
            <consortium name="The Broad Institute Genome Sequencing Center for Infectious Disease"/>
            <person name="Wu L."/>
            <person name="Ma J."/>
        </authorList>
    </citation>
    <scope>NUCLEOTIDE SEQUENCE [LARGE SCALE GENOMIC DNA]</scope>
    <source>
        <strain evidence="10">CGMCC 1.12477</strain>
    </source>
</reference>
<evidence type="ECO:0000256" key="2">
    <source>
        <dbReference type="ARBA" id="ARBA00002681"/>
    </source>
</evidence>
<keyword evidence="7 9" id="KW-0378">Hydrolase</keyword>
<evidence type="ECO:0000313" key="9">
    <source>
        <dbReference type="EMBL" id="MFD1510620.1"/>
    </source>
</evidence>
<feature type="domain" description="Glucosamine/galactosamine-6-phosphate isomerase" evidence="8">
    <location>
        <begin position="8"/>
        <end position="221"/>
    </location>
</feature>
<comment type="pathway">
    <text evidence="3 7">Carbohydrate degradation; pentose phosphate pathway; D-ribulose 5-phosphate from D-glucose 6-phosphate (oxidative stage): step 2/3.</text>
</comment>
<dbReference type="Proteomes" id="UP001597186">
    <property type="component" value="Unassembled WGS sequence"/>
</dbReference>
<organism evidence="9 10">
    <name type="scientific">Lacimonas salitolerans</name>
    <dbReference type="NCBI Taxonomy" id="1323750"/>
    <lineage>
        <taxon>Bacteria</taxon>
        <taxon>Pseudomonadati</taxon>
        <taxon>Pseudomonadota</taxon>
        <taxon>Alphaproteobacteria</taxon>
        <taxon>Rhodobacterales</taxon>
        <taxon>Paracoccaceae</taxon>
        <taxon>Lacimonas</taxon>
    </lineage>
</organism>
<proteinExistence type="inferred from homology"/>
<dbReference type="InterPro" id="IPR039104">
    <property type="entry name" value="6PGL"/>
</dbReference>
<keyword evidence="10" id="KW-1185">Reference proteome</keyword>
<gene>
    <name evidence="7 9" type="primary">pgl</name>
    <name evidence="9" type="ORF">ACFTOW_14615</name>
</gene>
<evidence type="ECO:0000313" key="10">
    <source>
        <dbReference type="Proteomes" id="UP001597186"/>
    </source>
</evidence>
<evidence type="ECO:0000259" key="8">
    <source>
        <dbReference type="Pfam" id="PF01182"/>
    </source>
</evidence>
<dbReference type="NCBIfam" id="TIGR01198">
    <property type="entry name" value="pgl"/>
    <property type="match status" value="1"/>
</dbReference>
<evidence type="ECO:0000256" key="4">
    <source>
        <dbReference type="ARBA" id="ARBA00010662"/>
    </source>
</evidence>
<evidence type="ECO:0000256" key="1">
    <source>
        <dbReference type="ARBA" id="ARBA00000832"/>
    </source>
</evidence>
<dbReference type="Pfam" id="PF01182">
    <property type="entry name" value="Glucosamine_iso"/>
    <property type="match status" value="1"/>
</dbReference>
<accession>A0ABW4EHH5</accession>
<dbReference type="EMBL" id="JBHUDD010000134">
    <property type="protein sequence ID" value="MFD1510620.1"/>
    <property type="molecule type" value="Genomic_DNA"/>
</dbReference>
<dbReference type="InterPro" id="IPR037171">
    <property type="entry name" value="NagB/RpiA_transferase-like"/>
</dbReference>
<evidence type="ECO:0000256" key="3">
    <source>
        <dbReference type="ARBA" id="ARBA00004961"/>
    </source>
</evidence>
<dbReference type="PANTHER" id="PTHR11054">
    <property type="entry name" value="6-PHOSPHOGLUCONOLACTONASE"/>
    <property type="match status" value="1"/>
</dbReference>
<comment type="similarity">
    <text evidence="4 7">Belongs to the glucosamine/galactosamine-6-phosphate isomerase family. 6-phosphogluconolactonase subfamily.</text>
</comment>
<sequence>MTLLEYADAEMLALDLANVMAGALGAALRQQPRATLIVPGGTTPGPVFDDLCAVDLDWDRVDVILSDERWVPEADAASNAALVRARLLVDKAAAARFLPYHRAGQTPEQALPELEAQVAPLLPAAVALLGMGADMHTASLFPRGDALRLALDAQAPALVAMRAPGQAQPRVTLSAQALVASLSLHVVITGDDKRAALERAQGLPPQEAPVAAILKDATVHWAA</sequence>
<evidence type="ECO:0000256" key="7">
    <source>
        <dbReference type="RuleBase" id="RU365095"/>
    </source>
</evidence>
<name>A0ABW4EHH5_9RHOB</name>
<dbReference type="InterPro" id="IPR006148">
    <property type="entry name" value="Glc/Gal-6P_isomerase"/>
</dbReference>
<dbReference type="PANTHER" id="PTHR11054:SF0">
    <property type="entry name" value="6-PHOSPHOGLUCONOLACTONASE"/>
    <property type="match status" value="1"/>
</dbReference>
<comment type="function">
    <text evidence="2 7">Hydrolysis of 6-phosphogluconolactone to 6-phosphogluconate.</text>
</comment>
<dbReference type="InterPro" id="IPR005900">
    <property type="entry name" value="6-phosphogluconolactonase_DevB"/>
</dbReference>
<comment type="catalytic activity">
    <reaction evidence="1 7">
        <text>6-phospho-D-glucono-1,5-lactone + H2O = 6-phospho-D-gluconate + H(+)</text>
        <dbReference type="Rhea" id="RHEA:12556"/>
        <dbReference type="ChEBI" id="CHEBI:15377"/>
        <dbReference type="ChEBI" id="CHEBI:15378"/>
        <dbReference type="ChEBI" id="CHEBI:57955"/>
        <dbReference type="ChEBI" id="CHEBI:58759"/>
        <dbReference type="EC" id="3.1.1.31"/>
    </reaction>
</comment>
<dbReference type="GO" id="GO:0017057">
    <property type="term" value="F:6-phosphogluconolactonase activity"/>
    <property type="evidence" value="ECO:0007669"/>
    <property type="project" value="UniProtKB-EC"/>
</dbReference>
<dbReference type="RefSeq" id="WP_379916966.1">
    <property type="nucleotide sequence ID" value="NZ_JBHUDD010000134.1"/>
</dbReference>
<dbReference type="EC" id="3.1.1.31" evidence="5 7"/>
<dbReference type="Gene3D" id="3.40.50.1360">
    <property type="match status" value="1"/>
</dbReference>
<evidence type="ECO:0000256" key="5">
    <source>
        <dbReference type="ARBA" id="ARBA00013198"/>
    </source>
</evidence>
<dbReference type="CDD" id="cd01400">
    <property type="entry name" value="6PGL"/>
    <property type="match status" value="1"/>
</dbReference>
<comment type="caution">
    <text evidence="9">The sequence shown here is derived from an EMBL/GenBank/DDBJ whole genome shotgun (WGS) entry which is preliminary data.</text>
</comment>
<dbReference type="SUPFAM" id="SSF100950">
    <property type="entry name" value="NagB/RpiA/CoA transferase-like"/>
    <property type="match status" value="1"/>
</dbReference>
<protein>
    <recommendedName>
        <fullName evidence="6 7">6-phosphogluconolactonase</fullName>
        <shortName evidence="7">6PGL</shortName>
        <ecNumber evidence="5 7">3.1.1.31</ecNumber>
    </recommendedName>
</protein>